<organism evidence="3 4">
    <name type="scientific">Candidatus Thalassospirochaeta sargassi</name>
    <dbReference type="NCBI Taxonomy" id="3119039"/>
    <lineage>
        <taxon>Bacteria</taxon>
        <taxon>Pseudomonadati</taxon>
        <taxon>Spirochaetota</taxon>
        <taxon>Spirochaetia</taxon>
        <taxon>Spirochaetales</taxon>
        <taxon>Spirochaetaceae</taxon>
        <taxon>Candidatus Thalassospirochaeta</taxon>
    </lineage>
</organism>
<evidence type="ECO:0000313" key="4">
    <source>
        <dbReference type="Proteomes" id="UP001221217"/>
    </source>
</evidence>
<dbReference type="PANTHER" id="PTHR31793">
    <property type="entry name" value="4-HYDROXYBENZOYL-COA THIOESTERASE FAMILY MEMBER"/>
    <property type="match status" value="1"/>
</dbReference>
<protein>
    <submittedName>
        <fullName evidence="3">Thioesterase family protein</fullName>
    </submittedName>
</protein>
<dbReference type="CDD" id="cd00586">
    <property type="entry name" value="4HBT"/>
    <property type="match status" value="1"/>
</dbReference>
<dbReference type="GO" id="GO:0047617">
    <property type="term" value="F:fatty acyl-CoA hydrolase activity"/>
    <property type="evidence" value="ECO:0007669"/>
    <property type="project" value="TreeGrafter"/>
</dbReference>
<dbReference type="EMBL" id="JAQQAL010000043">
    <property type="protein sequence ID" value="MDC7228252.1"/>
    <property type="molecule type" value="Genomic_DNA"/>
</dbReference>
<gene>
    <name evidence="3" type="ORF">PQJ61_15935</name>
</gene>
<dbReference type="InterPro" id="IPR050563">
    <property type="entry name" value="4-hydroxybenzoyl-CoA_TE"/>
</dbReference>
<accession>A0AAJ1IHV5</accession>
<dbReference type="Pfam" id="PF13279">
    <property type="entry name" value="4HBT_2"/>
    <property type="match status" value="1"/>
</dbReference>
<evidence type="ECO:0000313" key="3">
    <source>
        <dbReference type="EMBL" id="MDC7228252.1"/>
    </source>
</evidence>
<reference evidence="3 4" key="1">
    <citation type="submission" date="2022-12" db="EMBL/GenBank/DDBJ databases">
        <title>Metagenome assembled genome from gulf of manar.</title>
        <authorList>
            <person name="Kohli P."/>
            <person name="Pk S."/>
            <person name="Venkata Ramana C."/>
            <person name="Sasikala C."/>
        </authorList>
    </citation>
    <scope>NUCLEOTIDE SEQUENCE [LARGE SCALE GENOMIC DNA]</scope>
    <source>
        <strain evidence="3">JB008</strain>
    </source>
</reference>
<dbReference type="PANTHER" id="PTHR31793:SF27">
    <property type="entry name" value="NOVEL THIOESTERASE SUPERFAMILY DOMAIN AND SAPOSIN A-TYPE DOMAIN CONTAINING PROTEIN (0610012H03RIK)"/>
    <property type="match status" value="1"/>
</dbReference>
<dbReference type="SUPFAM" id="SSF54637">
    <property type="entry name" value="Thioesterase/thiol ester dehydrase-isomerase"/>
    <property type="match status" value="1"/>
</dbReference>
<proteinExistence type="inferred from homology"/>
<comment type="caution">
    <text evidence="3">The sequence shown here is derived from an EMBL/GenBank/DDBJ whole genome shotgun (WGS) entry which is preliminary data.</text>
</comment>
<dbReference type="Proteomes" id="UP001221217">
    <property type="component" value="Unassembled WGS sequence"/>
</dbReference>
<dbReference type="Gene3D" id="3.10.129.10">
    <property type="entry name" value="Hotdog Thioesterase"/>
    <property type="match status" value="1"/>
</dbReference>
<comment type="similarity">
    <text evidence="1">Belongs to the 4-hydroxybenzoyl-CoA thioesterase family.</text>
</comment>
<sequence>MSKDKTYRYIEPVQIRFNDIDGQQHVNNGIYQQYYDIGRAGYLTQISGTEYQTGGKSIVVASVQTDFLQPIFLHDKVQVETRVSKIGNKSITMEQRITAIDSGEVKSTCTTIFVGFNYDEQSSIKIPEDLRSMINAYEKGR</sequence>
<dbReference type="AlphaFoldDB" id="A0AAJ1IHV5"/>
<keyword evidence="2" id="KW-0378">Hydrolase</keyword>
<name>A0AAJ1IHV5_9SPIO</name>
<evidence type="ECO:0000256" key="1">
    <source>
        <dbReference type="ARBA" id="ARBA00005953"/>
    </source>
</evidence>
<dbReference type="InterPro" id="IPR029069">
    <property type="entry name" value="HotDog_dom_sf"/>
</dbReference>
<evidence type="ECO:0000256" key="2">
    <source>
        <dbReference type="ARBA" id="ARBA00022801"/>
    </source>
</evidence>